<feature type="binding site" evidence="12">
    <location>
        <position position="161"/>
    </location>
    <ligand>
        <name>ATP</name>
        <dbReference type="ChEBI" id="CHEBI:30616"/>
    </ligand>
</feature>
<dbReference type="SUPFAM" id="SSF56112">
    <property type="entry name" value="Protein kinase-like (PK-like)"/>
    <property type="match status" value="1"/>
</dbReference>
<keyword evidence="9 12" id="KW-0067">ATP-binding</keyword>
<keyword evidence="16" id="KW-1185">Reference proteome</keyword>
<dbReference type="AlphaFoldDB" id="A0AAD4F1V6"/>
<dbReference type="InterPro" id="IPR008271">
    <property type="entry name" value="Ser/Thr_kinase_AS"/>
</dbReference>
<dbReference type="GO" id="GO:0035556">
    <property type="term" value="P:intracellular signal transduction"/>
    <property type="evidence" value="ECO:0007669"/>
    <property type="project" value="TreeGrafter"/>
</dbReference>
<comment type="caution">
    <text evidence="15">The sequence shown here is derived from an EMBL/GenBank/DDBJ whole genome shotgun (WGS) entry which is preliminary data.</text>
</comment>
<evidence type="ECO:0000256" key="5">
    <source>
        <dbReference type="ARBA" id="ARBA00022553"/>
    </source>
</evidence>
<name>A0AAD4F1V6_9PEZI</name>
<keyword evidence="4" id="KW-0723">Serine/threonine-protein kinase</keyword>
<feature type="region of interest" description="Disordered" evidence="13">
    <location>
        <begin position="777"/>
        <end position="820"/>
    </location>
</feature>
<proteinExistence type="inferred from homology"/>
<comment type="subcellular location">
    <subcellularLocation>
        <location evidence="1">Bud neck</location>
    </subcellularLocation>
</comment>
<evidence type="ECO:0000256" key="2">
    <source>
        <dbReference type="ARBA" id="ARBA00010791"/>
    </source>
</evidence>
<dbReference type="PROSITE" id="PS00107">
    <property type="entry name" value="PROTEIN_KINASE_ATP"/>
    <property type="match status" value="1"/>
</dbReference>
<evidence type="ECO:0000256" key="4">
    <source>
        <dbReference type="ARBA" id="ARBA00022527"/>
    </source>
</evidence>
<comment type="similarity">
    <text evidence="2">Belongs to the protein kinase superfamily. CAMK Ser/Thr protein kinase family. NIM1 subfamily.</text>
</comment>
<dbReference type="PROSITE" id="PS00108">
    <property type="entry name" value="PROTEIN_KINASE_ST"/>
    <property type="match status" value="1"/>
</dbReference>
<dbReference type="InterPro" id="IPR000719">
    <property type="entry name" value="Prot_kinase_dom"/>
</dbReference>
<evidence type="ECO:0000256" key="10">
    <source>
        <dbReference type="ARBA" id="ARBA00047899"/>
    </source>
</evidence>
<dbReference type="InterPro" id="IPR031850">
    <property type="entry name" value="Fungal_KA1_dom"/>
</dbReference>
<feature type="compositionally biased region" description="Low complexity" evidence="13">
    <location>
        <begin position="973"/>
        <end position="984"/>
    </location>
</feature>
<comment type="catalytic activity">
    <reaction evidence="10">
        <text>L-threonyl-[protein] + ATP = O-phospho-L-threonyl-[protein] + ADP + H(+)</text>
        <dbReference type="Rhea" id="RHEA:46608"/>
        <dbReference type="Rhea" id="RHEA-COMP:11060"/>
        <dbReference type="Rhea" id="RHEA-COMP:11605"/>
        <dbReference type="ChEBI" id="CHEBI:15378"/>
        <dbReference type="ChEBI" id="CHEBI:30013"/>
        <dbReference type="ChEBI" id="CHEBI:30616"/>
        <dbReference type="ChEBI" id="CHEBI:61977"/>
        <dbReference type="ChEBI" id="CHEBI:456216"/>
        <dbReference type="EC" id="2.7.11.1"/>
    </reaction>
</comment>
<protein>
    <recommendedName>
        <fullName evidence="3">non-specific serine/threonine protein kinase</fullName>
        <ecNumber evidence="3">2.7.11.1</ecNumber>
    </recommendedName>
</protein>
<evidence type="ECO:0000256" key="9">
    <source>
        <dbReference type="ARBA" id="ARBA00022840"/>
    </source>
</evidence>
<sequence>MDHHNASRQQGPRQPLGDATQRINHATVANVSRRHQPGDIENHALSKSKNAARGRSNPVLTVNYAQVEQRSQHAPAPVQIEPGLANPRLSAIAQDLHDASESRRVSQFSNVSSNASSTRQLKTHIGPWQLGKTLGKGSSARVRLARHRVSHQLVAIKIVAKSTAHMTQAGSLANLDRIDYRKPTTGADGGLRRMPLAIEREVAILKLIRHPNIIELLDIWENRSEIYLVTEYVEKGDLFEFINWNGPLQEEEAIFYFRQIMTALEYCHSFNICHRDLKPENILLKANGQIKIADFGMAALQQNPSHQLRTACGSPHYAAPELLRHQFYKGSAVDIWSMGVILFAMLAGRLPFDDDDMGVMLAKAKRAEYKMPPHLTREAKDLIRRVLVDQPAHRITMKQMWRHALIKKYHYLDEYQKWDGQSQNALRNMDAAPMPEEIDIQILRQLKALWHTYSEAALHEKLKQDKPNDQKLFYWLLYNHREAQLENYNNNVPISKSDFHHLKPPNWGKRISTCQFTKPGRNGHSRTVSRFTVISNVPDVDDVGTVRSYDPYNASRVLQPCASQASHAKIIIHRGTPEPGVGPSPTTVSHSYRSYHSVNGSFRQRARTNSRRTSTAGQLRSPQTSMSSIRSYQSNPRVRANNRSKRSVDFSSVRNKGNRHRRNRHASLAAPASSTGADTAYDRDARSPSSLAKEPSATKITAARSMMDVGDTTDDTFIWSEELEQLGYRIARDCDEAFRSSLLTSESTEVGTASRETSPFTLSLGTLPAVRLSEQLDSTNGTRPWDNRPLPPVPSQSTVSPLSIRNHGPSSLHSSRAVRVPERRVVSEPVYERGMKEARQLPSIYENTPDDWMRRNPGKHDTAASALETPTRAKNKGLDFLARAENTIRVVNSPSARGADPAIIPEPLNVRKVSQNAGVAKPTVAPLTQDQNRHASYGSHQKSQTSDNNGSDAVPPKKRVSSWFKRTPKEDASSSSFVTVTDSSVRSKETMADAEANRLSRPVSNSTDDLSMPRAQKKKSFGFAFWKGGKDEVKMSLADSDPDDVRARNEKTIKKRASKESRIMSGIAHSVWSESDGGIRKIEVQQNWLARLFRVKPAMRHLCFNIPKRRARQEVAILLREWRRYGIKDVEVDKGRNIIFARVGAKNYLNLKEVSFAVELMTVIEHGKRNQLSIARFTQEKGAASSFHRVVEAINAAFGTRALLVTDKRKVNMMIKTLNS</sequence>
<dbReference type="GO" id="GO:0005940">
    <property type="term" value="C:septin ring"/>
    <property type="evidence" value="ECO:0007669"/>
    <property type="project" value="UniProtKB-ARBA"/>
</dbReference>
<dbReference type="PROSITE" id="PS50011">
    <property type="entry name" value="PROTEIN_KINASE_DOM"/>
    <property type="match status" value="1"/>
</dbReference>
<accession>A0AAD4F1V6</accession>
<dbReference type="FunFam" id="1.10.510.10:FF:000394">
    <property type="entry name" value="Serine/threonine-protein kinase HSL1"/>
    <property type="match status" value="1"/>
</dbReference>
<dbReference type="GO" id="GO:0005524">
    <property type="term" value="F:ATP binding"/>
    <property type="evidence" value="ECO:0007669"/>
    <property type="project" value="UniProtKB-UniRule"/>
</dbReference>
<evidence type="ECO:0000256" key="11">
    <source>
        <dbReference type="ARBA" id="ARBA00048679"/>
    </source>
</evidence>
<dbReference type="InterPro" id="IPR017441">
    <property type="entry name" value="Protein_kinase_ATP_BS"/>
</dbReference>
<evidence type="ECO:0000256" key="7">
    <source>
        <dbReference type="ARBA" id="ARBA00022741"/>
    </source>
</evidence>
<evidence type="ECO:0000313" key="16">
    <source>
        <dbReference type="Proteomes" id="UP001197093"/>
    </source>
</evidence>
<dbReference type="Pfam" id="PF00069">
    <property type="entry name" value="Pkinase"/>
    <property type="match status" value="1"/>
</dbReference>
<feature type="compositionally biased region" description="Basic and acidic residues" evidence="13">
    <location>
        <begin position="851"/>
        <end position="862"/>
    </location>
</feature>
<dbReference type="Proteomes" id="UP001197093">
    <property type="component" value="Unassembled WGS sequence"/>
</dbReference>
<dbReference type="Pfam" id="PF16797">
    <property type="entry name" value="Fungal_KA1"/>
    <property type="match status" value="1"/>
</dbReference>
<feature type="domain" description="Protein kinase" evidence="14">
    <location>
        <begin position="128"/>
        <end position="406"/>
    </location>
</feature>
<dbReference type="GO" id="GO:0004674">
    <property type="term" value="F:protein serine/threonine kinase activity"/>
    <property type="evidence" value="ECO:0007669"/>
    <property type="project" value="UniProtKB-KW"/>
</dbReference>
<feature type="compositionally biased region" description="Basic residues" evidence="13">
    <location>
        <begin position="656"/>
        <end position="665"/>
    </location>
</feature>
<dbReference type="PANTHER" id="PTHR24346:SF110">
    <property type="entry name" value="NON-SPECIFIC SERINE_THREONINE PROTEIN KINASE"/>
    <property type="match status" value="1"/>
</dbReference>
<reference evidence="15" key="1">
    <citation type="submission" date="2023-02" db="EMBL/GenBank/DDBJ databases">
        <authorList>
            <person name="Palmer J.M."/>
        </authorList>
    </citation>
    <scope>NUCLEOTIDE SEQUENCE</scope>
    <source>
        <strain evidence="15">FW57</strain>
    </source>
</reference>
<gene>
    <name evidence="15" type="ORF">NEMBOFW57_001646</name>
</gene>
<comment type="catalytic activity">
    <reaction evidence="11">
        <text>L-seryl-[protein] + ATP = O-phospho-L-seryl-[protein] + ADP + H(+)</text>
        <dbReference type="Rhea" id="RHEA:17989"/>
        <dbReference type="Rhea" id="RHEA-COMP:9863"/>
        <dbReference type="Rhea" id="RHEA-COMP:11604"/>
        <dbReference type="ChEBI" id="CHEBI:15378"/>
        <dbReference type="ChEBI" id="CHEBI:29999"/>
        <dbReference type="ChEBI" id="CHEBI:30616"/>
        <dbReference type="ChEBI" id="CHEBI:83421"/>
        <dbReference type="ChEBI" id="CHEBI:456216"/>
        <dbReference type="EC" id="2.7.11.1"/>
    </reaction>
</comment>
<evidence type="ECO:0000256" key="13">
    <source>
        <dbReference type="SAM" id="MobiDB-lite"/>
    </source>
</evidence>
<evidence type="ECO:0000313" key="15">
    <source>
        <dbReference type="EMBL" id="KAG7291627.1"/>
    </source>
</evidence>
<dbReference type="GO" id="GO:0005935">
    <property type="term" value="C:cellular bud neck"/>
    <property type="evidence" value="ECO:0007669"/>
    <property type="project" value="UniProtKB-SubCell"/>
</dbReference>
<feature type="compositionally biased region" description="Polar residues" evidence="13">
    <location>
        <begin position="938"/>
        <end position="951"/>
    </location>
</feature>
<dbReference type="SMART" id="SM00220">
    <property type="entry name" value="S_TKc"/>
    <property type="match status" value="1"/>
</dbReference>
<dbReference type="InterPro" id="IPR043024">
    <property type="entry name" value="KA1_sf_fungal"/>
</dbReference>
<keyword evidence="6" id="KW-0808">Transferase</keyword>
<feature type="region of interest" description="Disordered" evidence="13">
    <location>
        <begin position="598"/>
        <end position="697"/>
    </location>
</feature>
<dbReference type="Gene3D" id="3.30.310.220">
    <property type="entry name" value="Fungal kinase associated-1 domain"/>
    <property type="match status" value="1"/>
</dbReference>
<organism evidence="15 16">
    <name type="scientific">Staphylotrichum longicolle</name>
    <dbReference type="NCBI Taxonomy" id="669026"/>
    <lineage>
        <taxon>Eukaryota</taxon>
        <taxon>Fungi</taxon>
        <taxon>Dikarya</taxon>
        <taxon>Ascomycota</taxon>
        <taxon>Pezizomycotina</taxon>
        <taxon>Sordariomycetes</taxon>
        <taxon>Sordariomycetidae</taxon>
        <taxon>Sordariales</taxon>
        <taxon>Chaetomiaceae</taxon>
        <taxon>Staphylotrichum</taxon>
    </lineage>
</organism>
<feature type="region of interest" description="Disordered" evidence="13">
    <location>
        <begin position="33"/>
        <end position="57"/>
    </location>
</feature>
<dbReference type="EMBL" id="JAHCVI010000001">
    <property type="protein sequence ID" value="KAG7291627.1"/>
    <property type="molecule type" value="Genomic_DNA"/>
</dbReference>
<evidence type="ECO:0000259" key="14">
    <source>
        <dbReference type="PROSITE" id="PS50011"/>
    </source>
</evidence>
<feature type="compositionally biased region" description="Basic and acidic residues" evidence="13">
    <location>
        <begin position="985"/>
        <end position="998"/>
    </location>
</feature>
<evidence type="ECO:0000256" key="12">
    <source>
        <dbReference type="PROSITE-ProRule" id="PRU10141"/>
    </source>
</evidence>
<dbReference type="PANTHER" id="PTHR24346">
    <property type="entry name" value="MAP/MICROTUBULE AFFINITY-REGULATING KINASE"/>
    <property type="match status" value="1"/>
</dbReference>
<feature type="region of interest" description="Disordered" evidence="13">
    <location>
        <begin position="923"/>
        <end position="1014"/>
    </location>
</feature>
<keyword evidence="5" id="KW-0597">Phosphoprotein</keyword>
<dbReference type="InterPro" id="IPR011009">
    <property type="entry name" value="Kinase-like_dom_sf"/>
</dbReference>
<feature type="compositionally biased region" description="Polar residues" evidence="13">
    <location>
        <begin position="795"/>
        <end position="813"/>
    </location>
</feature>
<feature type="region of interest" description="Disordered" evidence="13">
    <location>
        <begin position="844"/>
        <end position="871"/>
    </location>
</feature>
<dbReference type="Gene3D" id="1.10.510.10">
    <property type="entry name" value="Transferase(Phosphotransferase) domain 1"/>
    <property type="match status" value="1"/>
</dbReference>
<feature type="compositionally biased region" description="Polar residues" evidence="13">
    <location>
        <begin position="616"/>
        <end position="636"/>
    </location>
</feature>
<dbReference type="EC" id="2.7.11.1" evidence="3"/>
<evidence type="ECO:0000256" key="1">
    <source>
        <dbReference type="ARBA" id="ARBA00004266"/>
    </source>
</evidence>
<evidence type="ECO:0000256" key="3">
    <source>
        <dbReference type="ARBA" id="ARBA00012513"/>
    </source>
</evidence>
<keyword evidence="7 12" id="KW-0547">Nucleotide-binding</keyword>
<evidence type="ECO:0000256" key="6">
    <source>
        <dbReference type="ARBA" id="ARBA00022679"/>
    </source>
</evidence>
<feature type="region of interest" description="Disordered" evidence="13">
    <location>
        <begin position="1"/>
        <end position="20"/>
    </location>
</feature>
<keyword evidence="8" id="KW-0418">Kinase</keyword>
<evidence type="ECO:0000256" key="8">
    <source>
        <dbReference type="ARBA" id="ARBA00022777"/>
    </source>
</evidence>